<dbReference type="SUPFAM" id="SSF54534">
    <property type="entry name" value="FKBP-like"/>
    <property type="match status" value="2"/>
</dbReference>
<comment type="caution">
    <text evidence="5">The sequence shown here is derived from an EMBL/GenBank/DDBJ whole genome shotgun (WGS) entry which is preliminary data.</text>
</comment>
<evidence type="ECO:0000256" key="3">
    <source>
        <dbReference type="SAM" id="SignalP"/>
    </source>
</evidence>
<accession>A0ABV8QTH0</accession>
<gene>
    <name evidence="5" type="ORF">ACFOWM_09800</name>
</gene>
<evidence type="ECO:0000313" key="6">
    <source>
        <dbReference type="Proteomes" id="UP001595907"/>
    </source>
</evidence>
<keyword evidence="1 3" id="KW-0732">Signal</keyword>
<feature type="signal peptide" evidence="3">
    <location>
        <begin position="1"/>
        <end position="20"/>
    </location>
</feature>
<feature type="chain" id="PRO_5047342402" evidence="3">
    <location>
        <begin position="21"/>
        <end position="455"/>
    </location>
</feature>
<organism evidence="5 6">
    <name type="scientific">Ferruginibacter yonginensis</name>
    <dbReference type="NCBI Taxonomy" id="1310416"/>
    <lineage>
        <taxon>Bacteria</taxon>
        <taxon>Pseudomonadati</taxon>
        <taxon>Bacteroidota</taxon>
        <taxon>Chitinophagia</taxon>
        <taxon>Chitinophagales</taxon>
        <taxon>Chitinophagaceae</taxon>
        <taxon>Ferruginibacter</taxon>
    </lineage>
</organism>
<dbReference type="InterPro" id="IPR046357">
    <property type="entry name" value="PPIase_dom_sf"/>
</dbReference>
<feature type="domain" description="PpiC" evidence="4">
    <location>
        <begin position="277"/>
        <end position="369"/>
    </location>
</feature>
<dbReference type="InterPro" id="IPR000297">
    <property type="entry name" value="PPIase_PpiC"/>
</dbReference>
<dbReference type="GO" id="GO:0003755">
    <property type="term" value="F:peptidyl-prolyl cis-trans isomerase activity"/>
    <property type="evidence" value="ECO:0007669"/>
    <property type="project" value="UniProtKB-EC"/>
</dbReference>
<dbReference type="PANTHER" id="PTHR47637:SF1">
    <property type="entry name" value="CHAPERONE SURA"/>
    <property type="match status" value="1"/>
</dbReference>
<reference evidence="6" key="1">
    <citation type="journal article" date="2019" name="Int. J. Syst. Evol. Microbiol.">
        <title>The Global Catalogue of Microorganisms (GCM) 10K type strain sequencing project: providing services to taxonomists for standard genome sequencing and annotation.</title>
        <authorList>
            <consortium name="The Broad Institute Genomics Platform"/>
            <consortium name="The Broad Institute Genome Sequencing Center for Infectious Disease"/>
            <person name="Wu L."/>
            <person name="Ma J."/>
        </authorList>
    </citation>
    <scope>NUCLEOTIDE SEQUENCE [LARGE SCALE GENOMIC DNA]</scope>
    <source>
        <strain evidence="6">CECT 8289</strain>
    </source>
</reference>
<dbReference type="EC" id="5.2.1.8" evidence="5"/>
<dbReference type="RefSeq" id="WP_379709374.1">
    <property type="nucleotide sequence ID" value="NZ_JBHSCZ010000002.1"/>
</dbReference>
<keyword evidence="2" id="KW-0697">Rotamase</keyword>
<dbReference type="SUPFAM" id="SSF109998">
    <property type="entry name" value="Triger factor/SurA peptide-binding domain-like"/>
    <property type="match status" value="1"/>
</dbReference>
<dbReference type="Proteomes" id="UP001595907">
    <property type="component" value="Unassembled WGS sequence"/>
</dbReference>
<dbReference type="Gene3D" id="3.10.50.40">
    <property type="match status" value="2"/>
</dbReference>
<dbReference type="Pfam" id="PF00639">
    <property type="entry name" value="Rotamase"/>
    <property type="match status" value="2"/>
</dbReference>
<feature type="domain" description="PpiC" evidence="4">
    <location>
        <begin position="172"/>
        <end position="274"/>
    </location>
</feature>
<dbReference type="Gene3D" id="1.10.4030.10">
    <property type="entry name" value="Porin chaperone SurA, peptide-binding domain"/>
    <property type="match status" value="1"/>
</dbReference>
<evidence type="ECO:0000259" key="4">
    <source>
        <dbReference type="PROSITE" id="PS50198"/>
    </source>
</evidence>
<evidence type="ECO:0000313" key="5">
    <source>
        <dbReference type="EMBL" id="MFC4263171.1"/>
    </source>
</evidence>
<proteinExistence type="predicted"/>
<protein>
    <submittedName>
        <fullName evidence="5">Peptidylprolyl isomerase</fullName>
        <ecNumber evidence="5">5.2.1.8</ecNumber>
    </submittedName>
</protein>
<keyword evidence="6" id="KW-1185">Reference proteome</keyword>
<evidence type="ECO:0000256" key="2">
    <source>
        <dbReference type="PROSITE-ProRule" id="PRU00278"/>
    </source>
</evidence>
<keyword evidence="2 5" id="KW-0413">Isomerase</keyword>
<dbReference type="EMBL" id="JBHSCZ010000002">
    <property type="protein sequence ID" value="MFC4263171.1"/>
    <property type="molecule type" value="Genomic_DNA"/>
</dbReference>
<dbReference type="PANTHER" id="PTHR47637">
    <property type="entry name" value="CHAPERONE SURA"/>
    <property type="match status" value="1"/>
</dbReference>
<sequence length="455" mass="51555">MKKILFFLSFLLLNTLLVFAQPNKVTADKIVGIIGNKIVLKSDITDRLLDMQRQGAEIPENGQCLVFQDLMGTKTLVLQAEKDSLPVTDEEVETDIDNRIRTYINQFGGKNELEKVAGKTIYQLKEDMRDPIKDQKLAAAMRNKIVDAVRITPTEVRNYFVKIPTDSLPYYESEVEIGQLIVFPKASRDAEEYCKEQLNEYKAAIESGKKDFKQAAAQYSDEPGAKERFGQMEINRNQKDIDPTFLSKCFTLKEGQISNPFKSKFGYHIIQLVSRNGEDVVVRHIIKIPQVTTIELKEGLDKLDSVRAKLIAGTIDFGTAINKYSDDDNSKFTAGMMQGPGGTFLTIDQLDKDIIPILKTLKPGAYSQPQAFTDPSGKQGVRIIYLKTQTAPHRENLRDDYNKIAQRALEEKKENAIEAWFNKKLSSYYIMIDPEFKDCDALKPWVDVANKRAGK</sequence>
<dbReference type="InterPro" id="IPR050280">
    <property type="entry name" value="OMP_Chaperone_SurA"/>
</dbReference>
<name>A0ABV8QTH0_9BACT</name>
<dbReference type="PROSITE" id="PS50198">
    <property type="entry name" value="PPIC_PPIASE_2"/>
    <property type="match status" value="2"/>
</dbReference>
<dbReference type="InterPro" id="IPR027304">
    <property type="entry name" value="Trigger_fact/SurA_dom_sf"/>
</dbReference>
<evidence type="ECO:0000256" key="1">
    <source>
        <dbReference type="ARBA" id="ARBA00022729"/>
    </source>
</evidence>